<dbReference type="PANTHER" id="PTHR47074:SF48">
    <property type="entry name" value="POLYNUCLEOTIDYL TRANSFERASE, RIBONUCLEASE H-LIKE SUPERFAMILY PROTEIN"/>
    <property type="match status" value="1"/>
</dbReference>
<dbReference type="Pfam" id="PF13456">
    <property type="entry name" value="RVT_3"/>
    <property type="match status" value="1"/>
</dbReference>
<dbReference type="CDD" id="cd06222">
    <property type="entry name" value="RNase_H_like"/>
    <property type="match status" value="1"/>
</dbReference>
<dbReference type="InterPro" id="IPR052929">
    <property type="entry name" value="RNase_H-like_EbsB-rel"/>
</dbReference>
<dbReference type="EMBL" id="DF973341">
    <property type="protein sequence ID" value="GAU26752.1"/>
    <property type="molecule type" value="Genomic_DNA"/>
</dbReference>
<protein>
    <recommendedName>
        <fullName evidence="1">RNase H type-1 domain-containing protein</fullName>
    </recommendedName>
</protein>
<dbReference type="SUPFAM" id="SSF53098">
    <property type="entry name" value="Ribonuclease H-like"/>
    <property type="match status" value="1"/>
</dbReference>
<dbReference type="InterPro" id="IPR012337">
    <property type="entry name" value="RNaseH-like_sf"/>
</dbReference>
<accession>A0A2Z6MNC7</accession>
<sequence length="325" mass="37069">MMNSFWWGGGANNKGIQWLAWDRMAYPKALGGMGFRDLYTFNLAMIAKQGWNIMTKPHTLVAKLYKARARQTKRLGINFGKSMLLQRPKIYFGAYAKDAYRLVYGYKKEAFRVQQHVHCVNNITKTIGMYNNVHDVLFDICTVENHDVAGTIVMLVWTLWSNRNNSFQQGLQATEQQQHITWQKPPLGWYKCNVDAGFHQDVNKSSGGRCLRDHMGVFVAAETAWAKGSCAIVEGEAYVLLKALKGIEQRGLTHVIFETDSKSVVDAIQNIHHGRSEFSYLISHIKRQANMITHTLARAAISWSSRCTFEQLPHCITILLHNEMI</sequence>
<evidence type="ECO:0000259" key="1">
    <source>
        <dbReference type="Pfam" id="PF13456"/>
    </source>
</evidence>
<evidence type="ECO:0000313" key="3">
    <source>
        <dbReference type="Proteomes" id="UP000242715"/>
    </source>
</evidence>
<dbReference type="InterPro" id="IPR036397">
    <property type="entry name" value="RNaseH_sf"/>
</dbReference>
<dbReference type="OrthoDB" id="984173at2759"/>
<gene>
    <name evidence="2" type="ORF">TSUD_317500</name>
</gene>
<reference evidence="3" key="1">
    <citation type="journal article" date="2017" name="Front. Plant Sci.">
        <title>Climate Clever Clovers: New Paradigm to Reduce the Environmental Footprint of Ruminants by Breeding Low Methanogenic Forages Utilizing Haplotype Variation.</title>
        <authorList>
            <person name="Kaur P."/>
            <person name="Appels R."/>
            <person name="Bayer P.E."/>
            <person name="Keeble-Gagnere G."/>
            <person name="Wang J."/>
            <person name="Hirakawa H."/>
            <person name="Shirasawa K."/>
            <person name="Vercoe P."/>
            <person name="Stefanova K."/>
            <person name="Durmic Z."/>
            <person name="Nichols P."/>
            <person name="Revell C."/>
            <person name="Isobe S.N."/>
            <person name="Edwards D."/>
            <person name="Erskine W."/>
        </authorList>
    </citation>
    <scope>NUCLEOTIDE SEQUENCE [LARGE SCALE GENOMIC DNA]</scope>
    <source>
        <strain evidence="3">cv. Daliak</strain>
    </source>
</reference>
<keyword evidence="3" id="KW-1185">Reference proteome</keyword>
<dbReference type="PANTHER" id="PTHR47074">
    <property type="entry name" value="BNAC02G40300D PROTEIN"/>
    <property type="match status" value="1"/>
</dbReference>
<dbReference type="AlphaFoldDB" id="A0A2Z6MNC7"/>
<organism evidence="2 3">
    <name type="scientific">Trifolium subterraneum</name>
    <name type="common">Subterranean clover</name>
    <dbReference type="NCBI Taxonomy" id="3900"/>
    <lineage>
        <taxon>Eukaryota</taxon>
        <taxon>Viridiplantae</taxon>
        <taxon>Streptophyta</taxon>
        <taxon>Embryophyta</taxon>
        <taxon>Tracheophyta</taxon>
        <taxon>Spermatophyta</taxon>
        <taxon>Magnoliopsida</taxon>
        <taxon>eudicotyledons</taxon>
        <taxon>Gunneridae</taxon>
        <taxon>Pentapetalae</taxon>
        <taxon>rosids</taxon>
        <taxon>fabids</taxon>
        <taxon>Fabales</taxon>
        <taxon>Fabaceae</taxon>
        <taxon>Papilionoideae</taxon>
        <taxon>50 kb inversion clade</taxon>
        <taxon>NPAAA clade</taxon>
        <taxon>Hologalegina</taxon>
        <taxon>IRL clade</taxon>
        <taxon>Trifolieae</taxon>
        <taxon>Trifolium</taxon>
    </lineage>
</organism>
<name>A0A2Z6MNC7_TRISU</name>
<dbReference type="GO" id="GO:0003676">
    <property type="term" value="F:nucleic acid binding"/>
    <property type="evidence" value="ECO:0007669"/>
    <property type="project" value="InterPro"/>
</dbReference>
<dbReference type="Gene3D" id="3.30.420.10">
    <property type="entry name" value="Ribonuclease H-like superfamily/Ribonuclease H"/>
    <property type="match status" value="1"/>
</dbReference>
<dbReference type="InterPro" id="IPR044730">
    <property type="entry name" value="RNase_H-like_dom_plant"/>
</dbReference>
<dbReference type="GO" id="GO:0004523">
    <property type="term" value="F:RNA-DNA hybrid ribonuclease activity"/>
    <property type="evidence" value="ECO:0007669"/>
    <property type="project" value="InterPro"/>
</dbReference>
<dbReference type="InterPro" id="IPR002156">
    <property type="entry name" value="RNaseH_domain"/>
</dbReference>
<proteinExistence type="predicted"/>
<dbReference type="Proteomes" id="UP000242715">
    <property type="component" value="Unassembled WGS sequence"/>
</dbReference>
<feature type="domain" description="RNase H type-1" evidence="1">
    <location>
        <begin position="193"/>
        <end position="287"/>
    </location>
</feature>
<evidence type="ECO:0000313" key="2">
    <source>
        <dbReference type="EMBL" id="GAU26752.1"/>
    </source>
</evidence>